<comment type="caution">
    <text evidence="2">The sequence shown here is derived from an EMBL/GenBank/DDBJ whole genome shotgun (WGS) entry which is preliminary data.</text>
</comment>
<evidence type="ECO:0000259" key="1">
    <source>
        <dbReference type="Pfam" id="PF00501"/>
    </source>
</evidence>
<keyword evidence="3" id="KW-1185">Reference proteome</keyword>
<dbReference type="PANTHER" id="PTHR43845:SF1">
    <property type="entry name" value="BLR5969 PROTEIN"/>
    <property type="match status" value="1"/>
</dbReference>
<protein>
    <recommendedName>
        <fullName evidence="1">AMP-dependent synthetase/ligase domain-containing protein</fullName>
    </recommendedName>
</protein>
<organism evidence="2 3">
    <name type="scientific">Streptomyces crystallinus</name>
    <dbReference type="NCBI Taxonomy" id="68191"/>
    <lineage>
        <taxon>Bacteria</taxon>
        <taxon>Bacillati</taxon>
        <taxon>Actinomycetota</taxon>
        <taxon>Actinomycetes</taxon>
        <taxon>Kitasatosporales</taxon>
        <taxon>Streptomycetaceae</taxon>
        <taxon>Streptomyces</taxon>
    </lineage>
</organism>
<dbReference type="Gene3D" id="3.40.50.12780">
    <property type="entry name" value="N-terminal domain of ligase-like"/>
    <property type="match status" value="1"/>
</dbReference>
<dbReference type="Pfam" id="PF00501">
    <property type="entry name" value="AMP-binding"/>
    <property type="match status" value="1"/>
</dbReference>
<proteinExistence type="predicted"/>
<dbReference type="InterPro" id="IPR042099">
    <property type="entry name" value="ANL_N_sf"/>
</dbReference>
<accession>A0ABN1FRM5</accession>
<evidence type="ECO:0000313" key="3">
    <source>
        <dbReference type="Proteomes" id="UP001500668"/>
    </source>
</evidence>
<feature type="domain" description="AMP-dependent synthetase/ligase" evidence="1">
    <location>
        <begin position="58"/>
        <end position="269"/>
    </location>
</feature>
<dbReference type="PANTHER" id="PTHR43845">
    <property type="entry name" value="BLR5969 PROTEIN"/>
    <property type="match status" value="1"/>
</dbReference>
<sequence>MSAQQLSDLIRFARHNSPFYQELYASLPPDADRLTDLPVVDQETFWAANTLDDNRVLTGPLSEATVYKTGGTTGAPKFSVYTRDEWRTFVTAFGQGLVDTGLRPGHRVADLFYAGELYASFLFVLDSLAHAPVDNVRLPIGGAAPLQSTVATLRDFAAQVLTGTTSTLCRLAEHVLAADLRLDAVELVLFGGEALFADQRRLLTAAFPNAAVRSVGYASVDAGLLGRPVPGADPRVHRAFTPYSVVEILDDTTGEPLTEPGRPGRVVVTSLFRRLMPVIRYPAGDRAEWTDTGLGHFRILGRAEEGVRVGPVSLYAQDAQDAVAQADTEGRIVGMQLVVRRWQGRDGLVLRLATAPGDDDPAALDVLTKAVVTELESARPLYPDSVSAGFVHPLSVEWARHRDLVVNPRTGKLVRVLDERPTE</sequence>
<dbReference type="SUPFAM" id="SSF56801">
    <property type="entry name" value="Acetyl-CoA synthetase-like"/>
    <property type="match status" value="1"/>
</dbReference>
<dbReference type="PROSITE" id="PS00455">
    <property type="entry name" value="AMP_BINDING"/>
    <property type="match status" value="1"/>
</dbReference>
<name>A0ABN1FRM5_9ACTN</name>
<dbReference type="EMBL" id="BAAACA010000014">
    <property type="protein sequence ID" value="GAA0596240.1"/>
    <property type="molecule type" value="Genomic_DNA"/>
</dbReference>
<dbReference type="InterPro" id="IPR020845">
    <property type="entry name" value="AMP-binding_CS"/>
</dbReference>
<dbReference type="RefSeq" id="WP_344073767.1">
    <property type="nucleotide sequence ID" value="NZ_BAAACA010000014.1"/>
</dbReference>
<dbReference type="InterPro" id="IPR000873">
    <property type="entry name" value="AMP-dep_synth/lig_dom"/>
</dbReference>
<gene>
    <name evidence="2" type="ORF">GCM10010394_27220</name>
</gene>
<reference evidence="2 3" key="1">
    <citation type="journal article" date="2019" name="Int. J. Syst. Evol. Microbiol.">
        <title>The Global Catalogue of Microorganisms (GCM) 10K type strain sequencing project: providing services to taxonomists for standard genome sequencing and annotation.</title>
        <authorList>
            <consortium name="The Broad Institute Genomics Platform"/>
            <consortium name="The Broad Institute Genome Sequencing Center for Infectious Disease"/>
            <person name="Wu L."/>
            <person name="Ma J."/>
        </authorList>
    </citation>
    <scope>NUCLEOTIDE SEQUENCE [LARGE SCALE GENOMIC DNA]</scope>
    <source>
        <strain evidence="2 3">JCM 5067</strain>
    </source>
</reference>
<dbReference type="Proteomes" id="UP001500668">
    <property type="component" value="Unassembled WGS sequence"/>
</dbReference>
<evidence type="ECO:0000313" key="2">
    <source>
        <dbReference type="EMBL" id="GAA0596240.1"/>
    </source>
</evidence>